<dbReference type="Gene3D" id="3.40.50.1820">
    <property type="entry name" value="alpha/beta hydrolase"/>
    <property type="match status" value="1"/>
</dbReference>
<dbReference type="GO" id="GO:0016298">
    <property type="term" value="F:lipase activity"/>
    <property type="evidence" value="ECO:0007669"/>
    <property type="project" value="InterPro"/>
</dbReference>
<evidence type="ECO:0000259" key="1">
    <source>
        <dbReference type="Pfam" id="PF00151"/>
    </source>
</evidence>
<comment type="caution">
    <text evidence="2">The sequence shown here is derived from an EMBL/GenBank/DDBJ whole genome shotgun (WGS) entry which is preliminary data.</text>
</comment>
<accession>A0AAV2BAV8</accession>
<keyword evidence="3" id="KW-1185">Reference proteome</keyword>
<reference evidence="2 3" key="1">
    <citation type="submission" date="2024-04" db="EMBL/GenBank/DDBJ databases">
        <authorList>
            <person name="Rising A."/>
            <person name="Reimegard J."/>
            <person name="Sonavane S."/>
            <person name="Akerstrom W."/>
            <person name="Nylinder S."/>
            <person name="Hedman E."/>
            <person name="Kallberg Y."/>
        </authorList>
    </citation>
    <scope>NUCLEOTIDE SEQUENCE [LARGE SCALE GENOMIC DNA]</scope>
</reference>
<dbReference type="Pfam" id="PF00151">
    <property type="entry name" value="Lipase"/>
    <property type="match status" value="1"/>
</dbReference>
<protein>
    <recommendedName>
        <fullName evidence="1">Lipase domain-containing protein</fullName>
    </recommendedName>
</protein>
<feature type="domain" description="Lipase" evidence="1">
    <location>
        <begin position="2"/>
        <end position="43"/>
    </location>
</feature>
<evidence type="ECO:0000313" key="3">
    <source>
        <dbReference type="Proteomes" id="UP001497382"/>
    </source>
</evidence>
<dbReference type="EMBL" id="CAXIEN010000312">
    <property type="protein sequence ID" value="CAL1292770.1"/>
    <property type="molecule type" value="Genomic_DNA"/>
</dbReference>
<dbReference type="InterPro" id="IPR013818">
    <property type="entry name" value="Lipase"/>
</dbReference>
<proteinExistence type="predicted"/>
<sequence>MHTSDTFSASGIGYQDPVGHLDFYPNGGVHQPRCVIGNTFKFIRF</sequence>
<dbReference type="SUPFAM" id="SSF53474">
    <property type="entry name" value="alpha/beta-Hydrolases"/>
    <property type="match status" value="1"/>
</dbReference>
<organism evidence="2 3">
    <name type="scientific">Larinioides sclopetarius</name>
    <dbReference type="NCBI Taxonomy" id="280406"/>
    <lineage>
        <taxon>Eukaryota</taxon>
        <taxon>Metazoa</taxon>
        <taxon>Ecdysozoa</taxon>
        <taxon>Arthropoda</taxon>
        <taxon>Chelicerata</taxon>
        <taxon>Arachnida</taxon>
        <taxon>Araneae</taxon>
        <taxon>Araneomorphae</taxon>
        <taxon>Entelegynae</taxon>
        <taxon>Araneoidea</taxon>
        <taxon>Araneidae</taxon>
        <taxon>Larinioides</taxon>
    </lineage>
</organism>
<dbReference type="Proteomes" id="UP001497382">
    <property type="component" value="Unassembled WGS sequence"/>
</dbReference>
<dbReference type="InterPro" id="IPR029058">
    <property type="entry name" value="AB_hydrolase_fold"/>
</dbReference>
<dbReference type="AlphaFoldDB" id="A0AAV2BAV8"/>
<gene>
    <name evidence="2" type="ORF">LARSCL_LOCUS17836</name>
</gene>
<name>A0AAV2BAV8_9ARAC</name>
<evidence type="ECO:0000313" key="2">
    <source>
        <dbReference type="EMBL" id="CAL1292770.1"/>
    </source>
</evidence>